<dbReference type="RefSeq" id="WP_143115956.1">
    <property type="nucleotide sequence ID" value="NZ_FOFR01000001.1"/>
</dbReference>
<gene>
    <name evidence="1" type="ORF">SAMN05216188_101719</name>
</gene>
<dbReference type="Proteomes" id="UP000199352">
    <property type="component" value="Unassembled WGS sequence"/>
</dbReference>
<proteinExistence type="predicted"/>
<dbReference type="EMBL" id="FOFR01000001">
    <property type="protein sequence ID" value="SEP86174.1"/>
    <property type="molecule type" value="Genomic_DNA"/>
</dbReference>
<dbReference type="AlphaFoldDB" id="A0A1H9BB29"/>
<accession>A0A1H9BB29</accession>
<keyword evidence="2" id="KW-1185">Reference proteome</keyword>
<name>A0A1H9BB29_9PSEU</name>
<reference evidence="2" key="1">
    <citation type="submission" date="2016-10" db="EMBL/GenBank/DDBJ databases">
        <authorList>
            <person name="Varghese N."/>
            <person name="Submissions S."/>
        </authorList>
    </citation>
    <scope>NUCLEOTIDE SEQUENCE [LARGE SCALE GENOMIC DNA]</scope>
    <source>
        <strain evidence="2">CGMCC 4.3525</strain>
    </source>
</reference>
<protein>
    <submittedName>
        <fullName evidence="1">Uncharacterized protein</fullName>
    </submittedName>
</protein>
<evidence type="ECO:0000313" key="1">
    <source>
        <dbReference type="EMBL" id="SEP86174.1"/>
    </source>
</evidence>
<evidence type="ECO:0000313" key="2">
    <source>
        <dbReference type="Proteomes" id="UP000199352"/>
    </source>
</evidence>
<organism evidence="1 2">
    <name type="scientific">Lentzea xinjiangensis</name>
    <dbReference type="NCBI Taxonomy" id="402600"/>
    <lineage>
        <taxon>Bacteria</taxon>
        <taxon>Bacillati</taxon>
        <taxon>Actinomycetota</taxon>
        <taxon>Actinomycetes</taxon>
        <taxon>Pseudonocardiales</taxon>
        <taxon>Pseudonocardiaceae</taxon>
        <taxon>Lentzea</taxon>
    </lineage>
</organism>
<sequence length="65" mass="6353">MTTASVLVAGATATGVIGYRLLSAGPLPRFVRAPQDNSAQLAASMPGGGAVVPFNRGENAGDGAP</sequence>